<dbReference type="EMBL" id="CP093346">
    <property type="protein sequence ID" value="WOG95301.1"/>
    <property type="molecule type" value="Genomic_DNA"/>
</dbReference>
<dbReference type="Proteomes" id="UP000077755">
    <property type="component" value="Chromosome 4"/>
</dbReference>
<gene>
    <name evidence="2" type="ORF">DCAR_0414613</name>
</gene>
<dbReference type="Gramene" id="KZM81104">
    <property type="protein sequence ID" value="KZM81104"/>
    <property type="gene ID" value="DCAR_031328"/>
</dbReference>
<name>A0A175YBX1_DAUCS</name>
<reference evidence="2" key="2">
    <citation type="submission" date="2022-03" db="EMBL/GenBank/DDBJ databases">
        <title>Draft title - Genomic analysis of global carrot germplasm unveils the trajectory of domestication and the origin of high carotenoid orange carrot.</title>
        <authorList>
            <person name="Iorizzo M."/>
            <person name="Ellison S."/>
            <person name="Senalik D."/>
            <person name="Macko-Podgorni A."/>
            <person name="Grzebelus D."/>
            <person name="Bostan H."/>
            <person name="Rolling W."/>
            <person name="Curaba J."/>
            <person name="Simon P."/>
        </authorList>
    </citation>
    <scope>NUCLEOTIDE SEQUENCE</scope>
    <source>
        <tissue evidence="2">Leaf</tissue>
    </source>
</reference>
<evidence type="ECO:0000313" key="3">
    <source>
        <dbReference type="Proteomes" id="UP000077755"/>
    </source>
</evidence>
<protein>
    <submittedName>
        <fullName evidence="2">Uncharacterized protein</fullName>
    </submittedName>
</protein>
<accession>A0A175YBX1</accession>
<sequence length="112" mass="12709">MEPQAEERGRRERNCRWKVGDGGWVGDVLARESEMRAPIRGDVGETAAELVAATLQQPWRRGRKREREKAVGGGRRVVGDVAGEEMNKQNGSRMKTRREKKDRDYGETKGLD</sequence>
<organism evidence="2 3">
    <name type="scientific">Daucus carota subsp. sativus</name>
    <name type="common">Carrot</name>
    <dbReference type="NCBI Taxonomy" id="79200"/>
    <lineage>
        <taxon>Eukaryota</taxon>
        <taxon>Viridiplantae</taxon>
        <taxon>Streptophyta</taxon>
        <taxon>Embryophyta</taxon>
        <taxon>Tracheophyta</taxon>
        <taxon>Spermatophyta</taxon>
        <taxon>Magnoliopsida</taxon>
        <taxon>eudicotyledons</taxon>
        <taxon>Gunneridae</taxon>
        <taxon>Pentapetalae</taxon>
        <taxon>asterids</taxon>
        <taxon>campanulids</taxon>
        <taxon>Apiales</taxon>
        <taxon>Apiaceae</taxon>
        <taxon>Apioideae</taxon>
        <taxon>Scandiceae</taxon>
        <taxon>Daucinae</taxon>
        <taxon>Daucus</taxon>
        <taxon>Daucus sect. Daucus</taxon>
    </lineage>
</organism>
<feature type="compositionally biased region" description="Basic and acidic residues" evidence="1">
    <location>
        <begin position="99"/>
        <end position="112"/>
    </location>
</feature>
<feature type="region of interest" description="Disordered" evidence="1">
    <location>
        <begin position="59"/>
        <end position="112"/>
    </location>
</feature>
<reference evidence="2" key="1">
    <citation type="journal article" date="2016" name="Nat. Genet.">
        <title>A high-quality carrot genome assembly provides new insights into carotenoid accumulation and asterid genome evolution.</title>
        <authorList>
            <person name="Iorizzo M."/>
            <person name="Ellison S."/>
            <person name="Senalik D."/>
            <person name="Zeng P."/>
            <person name="Satapoomin P."/>
            <person name="Huang J."/>
            <person name="Bowman M."/>
            <person name="Iovene M."/>
            <person name="Sanseverino W."/>
            <person name="Cavagnaro P."/>
            <person name="Yildiz M."/>
            <person name="Macko-Podgorni A."/>
            <person name="Moranska E."/>
            <person name="Grzebelus E."/>
            <person name="Grzebelus D."/>
            <person name="Ashrafi H."/>
            <person name="Zheng Z."/>
            <person name="Cheng S."/>
            <person name="Spooner D."/>
            <person name="Van Deynze A."/>
            <person name="Simon P."/>
        </authorList>
    </citation>
    <scope>NUCLEOTIDE SEQUENCE</scope>
    <source>
        <tissue evidence="2">Leaf</tissue>
    </source>
</reference>
<evidence type="ECO:0000256" key="1">
    <source>
        <dbReference type="SAM" id="MobiDB-lite"/>
    </source>
</evidence>
<keyword evidence="3" id="KW-1185">Reference proteome</keyword>
<dbReference type="AlphaFoldDB" id="A0A175YBX1"/>
<evidence type="ECO:0000313" key="2">
    <source>
        <dbReference type="EMBL" id="WOG95301.1"/>
    </source>
</evidence>
<proteinExistence type="predicted"/>